<dbReference type="Gene3D" id="2.10.10.10">
    <property type="entry name" value="Fibronectin, type II, collagen-binding"/>
    <property type="match status" value="3"/>
</dbReference>
<dbReference type="Ensembl" id="ENSMLUT00000008848.2">
    <property type="protein sequence ID" value="ENSMLUP00000008062.2"/>
    <property type="gene ID" value="ENSMLUG00000008855.2"/>
</dbReference>
<dbReference type="SMART" id="SM00059">
    <property type="entry name" value="FN2"/>
    <property type="match status" value="3"/>
</dbReference>
<dbReference type="InterPro" id="IPR013806">
    <property type="entry name" value="Kringle-like"/>
</dbReference>
<organism evidence="10 11">
    <name type="scientific">Myotis lucifugus</name>
    <name type="common">Little brown bat</name>
    <dbReference type="NCBI Taxonomy" id="59463"/>
    <lineage>
        <taxon>Eukaryota</taxon>
        <taxon>Metazoa</taxon>
        <taxon>Chordata</taxon>
        <taxon>Craniata</taxon>
        <taxon>Vertebrata</taxon>
        <taxon>Euteleostomi</taxon>
        <taxon>Mammalia</taxon>
        <taxon>Eutheria</taxon>
        <taxon>Laurasiatheria</taxon>
        <taxon>Chiroptera</taxon>
        <taxon>Yangochiroptera</taxon>
        <taxon>Vespertilionidae</taxon>
        <taxon>Myotis</taxon>
    </lineage>
</organism>
<feature type="domain" description="Fibronectin type-II" evidence="9">
    <location>
        <begin position="150"/>
        <end position="196"/>
    </location>
</feature>
<dbReference type="AlphaFoldDB" id="G1PCC4"/>
<keyword evidence="3" id="KW-0964">Secreted</keyword>
<evidence type="ECO:0000256" key="1">
    <source>
        <dbReference type="ARBA" id="ARBA00004613"/>
    </source>
</evidence>
<reference evidence="10 11" key="1">
    <citation type="journal article" date="2011" name="Nature">
        <title>A high-resolution map of human evolutionary constraint using 29 mammals.</title>
        <authorList>
            <person name="Lindblad-Toh K."/>
            <person name="Garber M."/>
            <person name="Zuk O."/>
            <person name="Lin M.F."/>
            <person name="Parker B.J."/>
            <person name="Washietl S."/>
            <person name="Kheradpour P."/>
            <person name="Ernst J."/>
            <person name="Jordan G."/>
            <person name="Mauceli E."/>
            <person name="Ward L.D."/>
            <person name="Lowe C.B."/>
            <person name="Holloway A.K."/>
            <person name="Clamp M."/>
            <person name="Gnerre S."/>
            <person name="Alfoldi J."/>
            <person name="Beal K."/>
            <person name="Chang J."/>
            <person name="Clawson H."/>
            <person name="Cuff J."/>
            <person name="Di Palma F."/>
            <person name="Fitzgerald S."/>
            <person name="Flicek P."/>
            <person name="Guttman M."/>
            <person name="Hubisz M.J."/>
            <person name="Jaffe D.B."/>
            <person name="Jungreis I."/>
            <person name="Kent W.J."/>
            <person name="Kostka D."/>
            <person name="Lara M."/>
            <person name="Martins A.L."/>
            <person name="Massingham T."/>
            <person name="Moltke I."/>
            <person name="Raney B.J."/>
            <person name="Rasmussen M.D."/>
            <person name="Robinson J."/>
            <person name="Stark A."/>
            <person name="Vilella A.J."/>
            <person name="Wen J."/>
            <person name="Xie X."/>
            <person name="Zody M.C."/>
            <person name="Baldwin J."/>
            <person name="Bloom T."/>
            <person name="Chin C.W."/>
            <person name="Heiman D."/>
            <person name="Nicol R."/>
            <person name="Nusbaum C."/>
            <person name="Young S."/>
            <person name="Wilkinson J."/>
            <person name="Worley K.C."/>
            <person name="Kovar C.L."/>
            <person name="Muzny D.M."/>
            <person name="Gibbs R.A."/>
            <person name="Cree A."/>
            <person name="Dihn H.H."/>
            <person name="Fowler G."/>
            <person name="Jhangiani S."/>
            <person name="Joshi V."/>
            <person name="Lee S."/>
            <person name="Lewis L.R."/>
            <person name="Nazareth L.V."/>
            <person name="Okwuonu G."/>
            <person name="Santibanez J."/>
            <person name="Warren W.C."/>
            <person name="Mardis E.R."/>
            <person name="Weinstock G.M."/>
            <person name="Wilson R.K."/>
            <person name="Delehaunty K."/>
            <person name="Dooling D."/>
            <person name="Fronik C."/>
            <person name="Fulton L."/>
            <person name="Fulton B."/>
            <person name="Graves T."/>
            <person name="Minx P."/>
            <person name="Sodergren E."/>
            <person name="Birney E."/>
            <person name="Margulies E.H."/>
            <person name="Herrero J."/>
            <person name="Green E.D."/>
            <person name="Haussler D."/>
            <person name="Siepel A."/>
            <person name="Goldman N."/>
            <person name="Pollard K.S."/>
            <person name="Pedersen J.S."/>
            <person name="Lander E.S."/>
            <person name="Kellis M."/>
        </authorList>
    </citation>
    <scope>NUCLEOTIDE SEQUENCE [LARGE SCALE GENOMIC DNA]</scope>
</reference>
<dbReference type="FunFam" id="2.10.10.10:FF:000003">
    <property type="entry name" value="binder of sperm protein homolog 1"/>
    <property type="match status" value="1"/>
</dbReference>
<evidence type="ECO:0000256" key="3">
    <source>
        <dbReference type="ARBA" id="ARBA00022525"/>
    </source>
</evidence>
<feature type="disulfide bond" evidence="7">
    <location>
        <begin position="114"/>
        <end position="141"/>
    </location>
</feature>
<dbReference type="PANTHER" id="PTHR22918">
    <property type="entry name" value="SEMINAL PLASMA PROTEIN"/>
    <property type="match status" value="1"/>
</dbReference>
<feature type="signal peptide" evidence="8">
    <location>
        <begin position="1"/>
        <end position="23"/>
    </location>
</feature>
<dbReference type="PANTHER" id="PTHR22918:SF1">
    <property type="entry name" value="FIBRONECTIN TYPE-II DOMAIN-CONTAINING PROTEIN"/>
    <property type="match status" value="1"/>
</dbReference>
<keyword evidence="8" id="KW-0732">Signal</keyword>
<sequence length="196" mass="22594">MNRWSTYLLGWTTFLLYSYETNGEIPNWGPLGKHNQDIPSSFVFCSSDGQAPCVFPFIYKGSVYFSCTKKGSLSPWCATKAVYDRHWKPCLVEDTDYPRCIFPFIYRGKSYSNCITEGSFFGKLWCSVTSNYDEMKQWKYCAINEFGGNSLSKSCIFPSIYRNSVISECIENEDNKLWCPTTENMDKDGLWSFCAD</sequence>
<evidence type="ECO:0000256" key="4">
    <source>
        <dbReference type="ARBA" id="ARBA00022737"/>
    </source>
</evidence>
<feature type="domain" description="Fibronectin type-II" evidence="9">
    <location>
        <begin position="48"/>
        <end position="92"/>
    </location>
</feature>
<evidence type="ECO:0000256" key="6">
    <source>
        <dbReference type="ARBA" id="ARBA00023279"/>
    </source>
</evidence>
<evidence type="ECO:0000256" key="2">
    <source>
        <dbReference type="ARBA" id="ARBA00010011"/>
    </source>
</evidence>
<dbReference type="GeneTree" id="ENSGT00940000162766"/>
<dbReference type="GO" id="GO:0008201">
    <property type="term" value="F:heparin binding"/>
    <property type="evidence" value="ECO:0007669"/>
    <property type="project" value="TreeGrafter"/>
</dbReference>
<keyword evidence="11" id="KW-1185">Reference proteome</keyword>
<evidence type="ECO:0000313" key="11">
    <source>
        <dbReference type="Proteomes" id="UP000001074"/>
    </source>
</evidence>
<feature type="domain" description="Fibronectin type-II" evidence="9">
    <location>
        <begin position="95"/>
        <end position="143"/>
    </location>
</feature>
<proteinExistence type="inferred from homology"/>
<keyword evidence="6" id="KW-0278">Fertilization</keyword>
<dbReference type="eggNOG" id="KOG1565">
    <property type="taxonomic scope" value="Eukaryota"/>
</dbReference>
<dbReference type="PRINTS" id="PR00013">
    <property type="entry name" value="FNTYPEII"/>
</dbReference>
<dbReference type="InterPro" id="IPR000562">
    <property type="entry name" value="FN_type2_dom"/>
</dbReference>
<evidence type="ECO:0000313" key="10">
    <source>
        <dbReference type="Ensembl" id="ENSMLUP00000008062.2"/>
    </source>
</evidence>
<comment type="subcellular location">
    <subcellularLocation>
        <location evidence="1">Secreted</location>
    </subcellularLocation>
</comment>
<dbReference type="InParanoid" id="G1PCC4"/>
<dbReference type="GO" id="GO:0009986">
    <property type="term" value="C:cell surface"/>
    <property type="evidence" value="ECO:0007669"/>
    <property type="project" value="TreeGrafter"/>
</dbReference>
<dbReference type="GO" id="GO:0048240">
    <property type="term" value="P:sperm capacitation"/>
    <property type="evidence" value="ECO:0007669"/>
    <property type="project" value="TreeGrafter"/>
</dbReference>
<dbReference type="FunFam" id="2.10.10.10:FF:000009">
    <property type="entry name" value="Epididymal sperm-binding protein 1"/>
    <property type="match status" value="1"/>
</dbReference>
<dbReference type="Pfam" id="PF00040">
    <property type="entry name" value="fn2"/>
    <property type="match status" value="3"/>
</dbReference>
<dbReference type="GO" id="GO:0005576">
    <property type="term" value="C:extracellular region"/>
    <property type="evidence" value="ECO:0007669"/>
    <property type="project" value="UniProtKB-SubCell"/>
</dbReference>
<dbReference type="STRING" id="59463.ENSMLUP00000008062"/>
<evidence type="ECO:0000259" key="9">
    <source>
        <dbReference type="PROSITE" id="PS51092"/>
    </source>
</evidence>
<dbReference type="PROSITE" id="PS51092">
    <property type="entry name" value="FN2_2"/>
    <property type="match status" value="3"/>
</dbReference>
<dbReference type="CDD" id="cd00062">
    <property type="entry name" value="FN2"/>
    <property type="match status" value="2"/>
</dbReference>
<comment type="similarity">
    <text evidence="2">Belongs to the seminal plasma protein family.</text>
</comment>
<dbReference type="SUPFAM" id="SSF57440">
    <property type="entry name" value="Kringle-like"/>
    <property type="match status" value="3"/>
</dbReference>
<comment type="caution">
    <text evidence="7">Lacks conserved residue(s) required for the propagation of feature annotation.</text>
</comment>
<evidence type="ECO:0000256" key="8">
    <source>
        <dbReference type="SAM" id="SignalP"/>
    </source>
</evidence>
<evidence type="ECO:0000256" key="7">
    <source>
        <dbReference type="PROSITE-ProRule" id="PRU00479"/>
    </source>
</evidence>
<dbReference type="Proteomes" id="UP000001074">
    <property type="component" value="Unassembled WGS sequence"/>
</dbReference>
<dbReference type="FunCoup" id="G1PCC4">
    <property type="interactions" value="41"/>
</dbReference>
<name>G1PCC4_MYOLU</name>
<dbReference type="PROSITE" id="PS00023">
    <property type="entry name" value="FN2_1"/>
    <property type="match status" value="1"/>
</dbReference>
<dbReference type="EMBL" id="AAPE02059971">
    <property type="status" value="NOT_ANNOTATED_CDS"/>
    <property type="molecule type" value="Genomic_DNA"/>
</dbReference>
<reference evidence="10" key="3">
    <citation type="submission" date="2025-09" db="UniProtKB">
        <authorList>
            <consortium name="Ensembl"/>
        </authorList>
    </citation>
    <scope>IDENTIFICATION</scope>
</reference>
<accession>G1PCC4</accession>
<reference evidence="10" key="2">
    <citation type="submission" date="2025-08" db="UniProtKB">
        <authorList>
            <consortium name="Ensembl"/>
        </authorList>
    </citation>
    <scope>IDENTIFICATION</scope>
</reference>
<dbReference type="OMA" id="IFRGKSH"/>
<dbReference type="InterPro" id="IPR036943">
    <property type="entry name" value="FN_type2_sf"/>
</dbReference>
<dbReference type="InterPro" id="IPR051666">
    <property type="entry name" value="SP_Capacitation_Regulator"/>
</dbReference>
<dbReference type="HOGENOM" id="CLU_115665_0_0_1"/>
<feature type="disulfide bond" evidence="7">
    <location>
        <begin position="100"/>
        <end position="126"/>
    </location>
</feature>
<keyword evidence="4" id="KW-0677">Repeat</keyword>
<keyword evidence="5 7" id="KW-1015">Disulfide bond</keyword>
<feature type="chain" id="PRO_5003418332" description="Fibronectin type-II domain-containing protein" evidence="8">
    <location>
        <begin position="24"/>
        <end position="196"/>
    </location>
</feature>
<gene>
    <name evidence="10" type="primary">ELSPBP1</name>
</gene>
<protein>
    <recommendedName>
        <fullName evidence="9">Fibronectin type-II domain-containing protein</fullName>
    </recommendedName>
</protein>
<evidence type="ECO:0000256" key="5">
    <source>
        <dbReference type="ARBA" id="ARBA00023157"/>
    </source>
</evidence>